<evidence type="ECO:0000256" key="8">
    <source>
        <dbReference type="PROSITE-ProRule" id="PRU10052"/>
    </source>
</evidence>
<sequence length="375" mass="40179">MVILLSFFYILFEPKTASAATFDVTSYGAIGDGNTYDTEAFVKAWGDLCGDTSADPTLVVPSGKTFLIQCVSFVGPCKSSSVHFQLLGDITAPKSRDGWKGCDTNYLMFFESVQGLIMDGPGQIDGQGSIWWPQSIVTLLRFQKCDGLQLEGSRYTNSPKSHVRIEGCQGVDVGNLHISAPEHSPNTDGIDISWSSHINIHDSVIESGDDCVAINSGISDMNVTGITCGPGHGISIGSLGDNGENSTVEQVQVRNCNLTGTTNGVRIKTEPNGKGYARSILFEDINLINVKNPIIINQHYSNEATTSAVKVSDVTYRNIHGSSASKIAITFDCAEEVKCTGIIMDDVGITGDNVYADCKNVEGEFTDTSPQITCS</sequence>
<dbReference type="GO" id="GO:0016829">
    <property type="term" value="F:lyase activity"/>
    <property type="evidence" value="ECO:0007669"/>
    <property type="project" value="UniProtKB-KW"/>
</dbReference>
<reference evidence="12" key="2">
    <citation type="submission" date="2017-02" db="EMBL/GenBank/DDBJ databases">
        <title>Sunflower complete genome.</title>
        <authorList>
            <person name="Langlade N."/>
            <person name="Munos S."/>
        </authorList>
    </citation>
    <scope>NUCLEOTIDE SEQUENCE [LARGE SCALE GENOMIC DNA]</scope>
    <source>
        <tissue evidence="12">Leaves</tissue>
    </source>
</reference>
<dbReference type="InParanoid" id="A0A251SVD2"/>
<evidence type="ECO:0000256" key="6">
    <source>
        <dbReference type="ARBA" id="ARBA00023295"/>
    </source>
</evidence>
<evidence type="ECO:0000256" key="7">
    <source>
        <dbReference type="ARBA" id="ARBA00023316"/>
    </source>
</evidence>
<dbReference type="EC" id="3.2.1.15" evidence="11"/>
<protein>
    <submittedName>
        <fullName evidence="11">Polygalacturonase</fullName>
        <ecNumber evidence="11">3.2.1.15</ecNumber>
    </submittedName>
    <submittedName>
        <fullName evidence="12">Putative glycoside hydrolase, family 28, Pectin lyase fold/virulence factor</fullName>
    </submittedName>
</protein>
<dbReference type="STRING" id="4232.A0A251SVD2"/>
<accession>A0A251SVD2</accession>
<evidence type="ECO:0000256" key="2">
    <source>
        <dbReference type="ARBA" id="ARBA00008834"/>
    </source>
</evidence>
<feature type="signal peptide" evidence="10">
    <location>
        <begin position="1"/>
        <end position="19"/>
    </location>
</feature>
<keyword evidence="10" id="KW-0732">Signal</keyword>
<dbReference type="GO" id="GO:0071555">
    <property type="term" value="P:cell wall organization"/>
    <property type="evidence" value="ECO:0007669"/>
    <property type="project" value="UniProtKB-KW"/>
</dbReference>
<dbReference type="GO" id="GO:0004650">
    <property type="term" value="F:polygalacturonase activity"/>
    <property type="evidence" value="ECO:0007669"/>
    <property type="project" value="UniProtKB-EC"/>
</dbReference>
<keyword evidence="4" id="KW-0964">Secreted</keyword>
<dbReference type="GO" id="GO:0005975">
    <property type="term" value="P:carbohydrate metabolic process"/>
    <property type="evidence" value="ECO:0007669"/>
    <property type="project" value="InterPro"/>
</dbReference>
<dbReference type="SMART" id="SM00710">
    <property type="entry name" value="PbH1"/>
    <property type="match status" value="4"/>
</dbReference>
<evidence type="ECO:0000256" key="9">
    <source>
        <dbReference type="RuleBase" id="RU361169"/>
    </source>
</evidence>
<reference evidence="11 13" key="1">
    <citation type="journal article" date="2017" name="Nature">
        <title>The sunflower genome provides insights into oil metabolism, flowering and Asterid evolution.</title>
        <authorList>
            <person name="Badouin H."/>
            <person name="Gouzy J."/>
            <person name="Grassa C.J."/>
            <person name="Murat F."/>
            <person name="Staton S.E."/>
            <person name="Cottret L."/>
            <person name="Lelandais-Briere C."/>
            <person name="Owens G.L."/>
            <person name="Carrere S."/>
            <person name="Mayjonade B."/>
            <person name="Legrand L."/>
            <person name="Gill N."/>
            <person name="Kane N.C."/>
            <person name="Bowers J.E."/>
            <person name="Hubner S."/>
            <person name="Bellec A."/>
            <person name="Berard A."/>
            <person name="Berges H."/>
            <person name="Blanchet N."/>
            <person name="Boniface M.C."/>
            <person name="Brunel D."/>
            <person name="Catrice O."/>
            <person name="Chaidir N."/>
            <person name="Claudel C."/>
            <person name="Donnadieu C."/>
            <person name="Faraut T."/>
            <person name="Fievet G."/>
            <person name="Helmstetter N."/>
            <person name="King M."/>
            <person name="Knapp S.J."/>
            <person name="Lai Z."/>
            <person name="Le Paslier M.C."/>
            <person name="Lippi Y."/>
            <person name="Lorenzon L."/>
            <person name="Mandel J.R."/>
            <person name="Marage G."/>
            <person name="Marchand G."/>
            <person name="Marquand E."/>
            <person name="Bret-Mestries E."/>
            <person name="Morien E."/>
            <person name="Nambeesan S."/>
            <person name="Nguyen T."/>
            <person name="Pegot-Espagnet P."/>
            <person name="Pouilly N."/>
            <person name="Raftis F."/>
            <person name="Sallet E."/>
            <person name="Schiex T."/>
            <person name="Thomas J."/>
            <person name="Vandecasteele C."/>
            <person name="Vares D."/>
            <person name="Vear F."/>
            <person name="Vautrin S."/>
            <person name="Crespi M."/>
            <person name="Mangin B."/>
            <person name="Burke J.M."/>
            <person name="Salse J."/>
            <person name="Munos S."/>
            <person name="Vincourt P."/>
            <person name="Rieseberg L.H."/>
            <person name="Langlade N.B."/>
        </authorList>
    </citation>
    <scope>NUCLEOTIDE SEQUENCE [LARGE SCALE GENOMIC DNA]</scope>
    <source>
        <strain evidence="13">cv. SF193</strain>
        <tissue evidence="11">Leaves</tissue>
    </source>
</reference>
<keyword evidence="3" id="KW-0134">Cell wall</keyword>
<dbReference type="InterPro" id="IPR011050">
    <property type="entry name" value="Pectin_lyase_fold/virulence"/>
</dbReference>
<dbReference type="PANTHER" id="PTHR31375">
    <property type="match status" value="1"/>
</dbReference>
<evidence type="ECO:0000313" key="13">
    <source>
        <dbReference type="Proteomes" id="UP000215914"/>
    </source>
</evidence>
<dbReference type="PROSITE" id="PS00502">
    <property type="entry name" value="POLYGALACTURONASE"/>
    <property type="match status" value="1"/>
</dbReference>
<comment type="similarity">
    <text evidence="2 9">Belongs to the glycosyl hydrolase 28 family.</text>
</comment>
<keyword evidence="12" id="KW-0456">Lyase</keyword>
<evidence type="ECO:0000313" key="12">
    <source>
        <dbReference type="EMBL" id="OTG01511.1"/>
    </source>
</evidence>
<evidence type="ECO:0000256" key="3">
    <source>
        <dbReference type="ARBA" id="ARBA00022512"/>
    </source>
</evidence>
<evidence type="ECO:0000256" key="4">
    <source>
        <dbReference type="ARBA" id="ARBA00022525"/>
    </source>
</evidence>
<dbReference type="EMBL" id="MNCJ02000328">
    <property type="protein sequence ID" value="KAF5773396.1"/>
    <property type="molecule type" value="Genomic_DNA"/>
</dbReference>
<dbReference type="Proteomes" id="UP000215914">
    <property type="component" value="Chromosome 13"/>
</dbReference>
<dbReference type="InterPro" id="IPR000743">
    <property type="entry name" value="Glyco_hydro_28"/>
</dbReference>
<organism evidence="12 13">
    <name type="scientific">Helianthus annuus</name>
    <name type="common">Common sunflower</name>
    <dbReference type="NCBI Taxonomy" id="4232"/>
    <lineage>
        <taxon>Eukaryota</taxon>
        <taxon>Viridiplantae</taxon>
        <taxon>Streptophyta</taxon>
        <taxon>Embryophyta</taxon>
        <taxon>Tracheophyta</taxon>
        <taxon>Spermatophyta</taxon>
        <taxon>Magnoliopsida</taxon>
        <taxon>eudicotyledons</taxon>
        <taxon>Gunneridae</taxon>
        <taxon>Pentapetalae</taxon>
        <taxon>asterids</taxon>
        <taxon>campanulids</taxon>
        <taxon>Asterales</taxon>
        <taxon>Asteraceae</taxon>
        <taxon>Asteroideae</taxon>
        <taxon>Heliantheae alliance</taxon>
        <taxon>Heliantheae</taxon>
        <taxon>Helianthus</taxon>
    </lineage>
</organism>
<dbReference type="OMA" id="IMVASEN"/>
<dbReference type="Gramene" id="mRNA:HanXRQr2_Chr13g0588151">
    <property type="protein sequence ID" value="mRNA:HanXRQr2_Chr13g0588151"/>
    <property type="gene ID" value="HanXRQr2_Chr13g0588151"/>
</dbReference>
<dbReference type="EMBL" id="CM007902">
    <property type="protein sequence ID" value="OTG01511.1"/>
    <property type="molecule type" value="Genomic_DNA"/>
</dbReference>
<dbReference type="Pfam" id="PF00295">
    <property type="entry name" value="Glyco_hydro_28"/>
    <property type="match status" value="1"/>
</dbReference>
<name>A0A251SVD2_HELAN</name>
<comment type="subcellular location">
    <subcellularLocation>
        <location evidence="1">Secreted</location>
        <location evidence="1">Cell wall</location>
    </subcellularLocation>
</comment>
<keyword evidence="7" id="KW-0961">Cell wall biogenesis/degradation</keyword>
<evidence type="ECO:0000256" key="5">
    <source>
        <dbReference type="ARBA" id="ARBA00022801"/>
    </source>
</evidence>
<dbReference type="InterPro" id="IPR006626">
    <property type="entry name" value="PbH1"/>
</dbReference>
<dbReference type="SUPFAM" id="SSF51126">
    <property type="entry name" value="Pectin lyase-like"/>
    <property type="match status" value="1"/>
</dbReference>
<keyword evidence="13" id="KW-1185">Reference proteome</keyword>
<reference evidence="11" key="3">
    <citation type="submission" date="2020-06" db="EMBL/GenBank/DDBJ databases">
        <title>Helianthus annuus Genome sequencing and assembly Release 2.</title>
        <authorList>
            <person name="Gouzy J."/>
            <person name="Langlade N."/>
            <person name="Munos S."/>
        </authorList>
    </citation>
    <scope>NUCLEOTIDE SEQUENCE</scope>
    <source>
        <tissue evidence="11">Leaves</tissue>
    </source>
</reference>
<evidence type="ECO:0000313" key="11">
    <source>
        <dbReference type="EMBL" id="KAF5773396.1"/>
    </source>
</evidence>
<dbReference type="InterPro" id="IPR012334">
    <property type="entry name" value="Pectin_lyas_fold"/>
</dbReference>
<feature type="chain" id="PRO_5041085274" evidence="10">
    <location>
        <begin position="20"/>
        <end position="375"/>
    </location>
</feature>
<proteinExistence type="inferred from homology"/>
<dbReference type="AlphaFoldDB" id="A0A251SVD2"/>
<keyword evidence="6 9" id="KW-0326">Glycosidase</keyword>
<gene>
    <name evidence="12" type="ORF">HannXRQ_Chr13g0402881</name>
    <name evidence="11" type="ORF">HanXRQr2_Chr13g0588151</name>
</gene>
<evidence type="ECO:0000256" key="1">
    <source>
        <dbReference type="ARBA" id="ARBA00004191"/>
    </source>
</evidence>
<feature type="active site" evidence="8">
    <location>
        <position position="232"/>
    </location>
</feature>
<evidence type="ECO:0000256" key="10">
    <source>
        <dbReference type="SAM" id="SignalP"/>
    </source>
</evidence>
<keyword evidence="5 9" id="KW-0378">Hydrolase</keyword>
<dbReference type="Gene3D" id="2.160.20.10">
    <property type="entry name" value="Single-stranded right-handed beta-helix, Pectin lyase-like"/>
    <property type="match status" value="1"/>
</dbReference>